<dbReference type="EMBL" id="BAAAZO010000009">
    <property type="protein sequence ID" value="GAA3625768.1"/>
    <property type="molecule type" value="Genomic_DNA"/>
</dbReference>
<reference evidence="2" key="1">
    <citation type="journal article" date="2019" name="Int. J. Syst. Evol. Microbiol.">
        <title>The Global Catalogue of Microorganisms (GCM) 10K type strain sequencing project: providing services to taxonomists for standard genome sequencing and annotation.</title>
        <authorList>
            <consortium name="The Broad Institute Genomics Platform"/>
            <consortium name="The Broad Institute Genome Sequencing Center for Infectious Disease"/>
            <person name="Wu L."/>
            <person name="Ma J."/>
        </authorList>
    </citation>
    <scope>NUCLEOTIDE SEQUENCE [LARGE SCALE GENOMIC DNA]</scope>
    <source>
        <strain evidence="2">JCM 16902</strain>
    </source>
</reference>
<evidence type="ECO:0000313" key="2">
    <source>
        <dbReference type="Proteomes" id="UP001501074"/>
    </source>
</evidence>
<gene>
    <name evidence="1" type="ORF">GCM10022223_48690</name>
</gene>
<comment type="caution">
    <text evidence="1">The sequence shown here is derived from an EMBL/GenBank/DDBJ whole genome shotgun (WGS) entry which is preliminary data.</text>
</comment>
<accession>A0ABP7A677</accession>
<organism evidence="1 2">
    <name type="scientific">Kineosporia mesophila</name>
    <dbReference type="NCBI Taxonomy" id="566012"/>
    <lineage>
        <taxon>Bacteria</taxon>
        <taxon>Bacillati</taxon>
        <taxon>Actinomycetota</taxon>
        <taxon>Actinomycetes</taxon>
        <taxon>Kineosporiales</taxon>
        <taxon>Kineosporiaceae</taxon>
        <taxon>Kineosporia</taxon>
    </lineage>
</organism>
<proteinExistence type="predicted"/>
<sequence>MKTSPCATSLTGREFLTRLLTFSPTVNDAPGGTVPDRRPTGLLPALDLPMIMAWIGGRAFIRPTGPGALRTPPKATTGPFGTGVFVSHDSLT</sequence>
<protein>
    <submittedName>
        <fullName evidence="1">Uncharacterized protein</fullName>
    </submittedName>
</protein>
<evidence type="ECO:0000313" key="1">
    <source>
        <dbReference type="EMBL" id="GAA3625768.1"/>
    </source>
</evidence>
<name>A0ABP7A677_9ACTN</name>
<dbReference type="Proteomes" id="UP001501074">
    <property type="component" value="Unassembled WGS sequence"/>
</dbReference>
<keyword evidence="2" id="KW-1185">Reference proteome</keyword>